<dbReference type="Pfam" id="PF07702">
    <property type="entry name" value="UTRA"/>
    <property type="match status" value="1"/>
</dbReference>
<evidence type="ECO:0000256" key="1">
    <source>
        <dbReference type="ARBA" id="ARBA00023015"/>
    </source>
</evidence>
<keyword evidence="1" id="KW-0805">Transcription regulation</keyword>
<accession>B5H3U4</accession>
<geneLocation type="plasmid" evidence="4">
    <name>pSCL</name>
</geneLocation>
<dbReference type="PRINTS" id="PR00035">
    <property type="entry name" value="HTHGNTR"/>
</dbReference>
<dbReference type="SUPFAM" id="SSF46785">
    <property type="entry name" value="Winged helix' DNA-binding domain"/>
    <property type="match status" value="1"/>
</dbReference>
<name>Q05077_STRCL</name>
<sequence length="248" mass="26956">MPKIERPLPPYMQVIAHIRDQIDSGELRAGDLIPSDRNIAQEWGISRATAQKVITALKAQGLVEAVQGSGTRVRAAADHLHRSGRDRAASVRRTGRIYTAGEYARIVSAELAPAPADVAEVLSVQEGAAVIRRIRITYNAENQPISASTSWYDGNLAAAAPKLLKTERIKEGSWAYLEEQTGMTAVYGQDRISARMATEQDAQLLGIELPAAIKEARTILRDANSVAVEYGVSINGNGRESIYDYDVS</sequence>
<dbReference type="GO" id="GO:0045892">
    <property type="term" value="P:negative regulation of DNA-templated transcription"/>
    <property type="evidence" value="ECO:0007669"/>
    <property type="project" value="TreeGrafter"/>
</dbReference>
<evidence type="ECO:0000256" key="2">
    <source>
        <dbReference type="ARBA" id="ARBA00023125"/>
    </source>
</evidence>
<dbReference type="PIR" id="S30403">
    <property type="entry name" value="S30403"/>
</dbReference>
<dbReference type="InterPro" id="IPR011663">
    <property type="entry name" value="UTRA"/>
</dbReference>
<dbReference type="InterPro" id="IPR050679">
    <property type="entry name" value="Bact_HTH_transcr_reg"/>
</dbReference>
<dbReference type="InterPro" id="IPR036390">
    <property type="entry name" value="WH_DNA-bd_sf"/>
</dbReference>
<accession>Q05077</accession>
<dbReference type="Gene3D" id="1.10.10.10">
    <property type="entry name" value="Winged helix-like DNA-binding domain superfamily/Winged helix DNA-binding domain"/>
    <property type="match status" value="1"/>
</dbReference>
<evidence type="ECO:0000313" key="4">
    <source>
        <dbReference type="EMBL" id="CAA38043.1"/>
    </source>
</evidence>
<dbReference type="Gene3D" id="3.40.1410.10">
    <property type="entry name" value="Chorismate lyase-like"/>
    <property type="match status" value="1"/>
</dbReference>
<dbReference type="RefSeq" id="WP_003958975.1">
    <property type="nucleotide sequence ID" value="NC_001738.1"/>
</dbReference>
<dbReference type="PANTHER" id="PTHR44846">
    <property type="entry name" value="MANNOSYL-D-GLYCERATE TRANSPORT/METABOLISM SYSTEM REPRESSOR MNGR-RELATED"/>
    <property type="match status" value="1"/>
</dbReference>
<dbReference type="SMART" id="SM00866">
    <property type="entry name" value="UTRA"/>
    <property type="match status" value="1"/>
</dbReference>
<evidence type="ECO:0000256" key="3">
    <source>
        <dbReference type="ARBA" id="ARBA00023163"/>
    </source>
</evidence>
<dbReference type="AlphaFoldDB" id="Q05077"/>
<keyword evidence="2" id="KW-0238">DNA-binding</keyword>
<dbReference type="InterPro" id="IPR028978">
    <property type="entry name" value="Chorismate_lyase_/UTRA_dom_sf"/>
</dbReference>
<dbReference type="Pfam" id="PF00392">
    <property type="entry name" value="GntR"/>
    <property type="match status" value="1"/>
</dbReference>
<dbReference type="GO" id="GO:0003677">
    <property type="term" value="F:DNA binding"/>
    <property type="evidence" value="ECO:0007669"/>
    <property type="project" value="UniProtKB-KW"/>
</dbReference>
<dbReference type="PROSITE" id="PS50949">
    <property type="entry name" value="HTH_GNTR"/>
    <property type="match status" value="1"/>
</dbReference>
<organism evidence="4">
    <name type="scientific">Streptomyces clavuligerus</name>
    <dbReference type="NCBI Taxonomy" id="1901"/>
    <lineage>
        <taxon>Bacteria</taxon>
        <taxon>Bacillati</taxon>
        <taxon>Actinomycetota</taxon>
        <taxon>Actinomycetes</taxon>
        <taxon>Kitasatosporales</taxon>
        <taxon>Streptomycetaceae</taxon>
        <taxon>Streptomyces</taxon>
    </lineage>
</organism>
<dbReference type="SMART" id="SM00345">
    <property type="entry name" value="HTH_GNTR"/>
    <property type="match status" value="1"/>
</dbReference>
<dbReference type="PANTHER" id="PTHR44846:SF17">
    <property type="entry name" value="GNTR-FAMILY TRANSCRIPTIONAL REGULATOR"/>
    <property type="match status" value="1"/>
</dbReference>
<dbReference type="GO" id="GO:0003700">
    <property type="term" value="F:DNA-binding transcription factor activity"/>
    <property type="evidence" value="ECO:0007669"/>
    <property type="project" value="InterPro"/>
</dbReference>
<dbReference type="InterPro" id="IPR000524">
    <property type="entry name" value="Tscrpt_reg_HTH_GntR"/>
</dbReference>
<keyword evidence="4" id="KW-0614">Plasmid</keyword>
<dbReference type="EMBL" id="X54107">
    <property type="protein sequence ID" value="CAA38043.1"/>
    <property type="molecule type" value="Genomic_DNA"/>
</dbReference>
<dbReference type="CDD" id="cd07377">
    <property type="entry name" value="WHTH_GntR"/>
    <property type="match status" value="1"/>
</dbReference>
<proteinExistence type="predicted"/>
<reference evidence="4" key="1">
    <citation type="journal article" date="1993" name="J. Bacteriol.">
        <title>Complete nucleotide sequence of a linear plasmid from Streptomyces clavuligerus and characterization of its RNA transcripts.</title>
        <authorList>
            <person name="Wu X."/>
            <person name="Roy K.L."/>
        </authorList>
    </citation>
    <scope>NUCLEOTIDE SEQUENCE [LARGE SCALE GENOMIC DNA]</scope>
    <source>
        <strain evidence="4">NRRL 3585</strain>
        <plasmid evidence="4">pSCL</plasmid>
    </source>
</reference>
<protein>
    <submittedName>
        <fullName evidence="4">Uncharacterized protein</fullName>
    </submittedName>
</protein>
<keyword evidence="3" id="KW-0804">Transcription</keyword>
<dbReference type="InterPro" id="IPR036388">
    <property type="entry name" value="WH-like_DNA-bd_sf"/>
</dbReference>
<dbReference type="SUPFAM" id="SSF64288">
    <property type="entry name" value="Chorismate lyase-like"/>
    <property type="match status" value="1"/>
</dbReference>